<protein>
    <recommendedName>
        <fullName evidence="3">Transcriptional regulator, ArsR family</fullName>
    </recommendedName>
</protein>
<dbReference type="Pfam" id="PF12840">
    <property type="entry name" value="HTH_20"/>
    <property type="match status" value="1"/>
</dbReference>
<dbReference type="EMBL" id="CACSIP010000009">
    <property type="protein sequence ID" value="CAA0104311.1"/>
    <property type="molecule type" value="Genomic_DNA"/>
</dbReference>
<organism evidence="1 2">
    <name type="scientific">Mycolicibacterium vanbaalenii</name>
    <name type="common">Mycobacterium vanbaalenii</name>
    <dbReference type="NCBI Taxonomy" id="110539"/>
    <lineage>
        <taxon>Bacteria</taxon>
        <taxon>Bacillati</taxon>
        <taxon>Actinomycetota</taxon>
        <taxon>Actinomycetes</taxon>
        <taxon>Mycobacteriales</taxon>
        <taxon>Mycobacteriaceae</taxon>
        <taxon>Mycolicibacterium</taxon>
    </lineage>
</organism>
<dbReference type="AlphaFoldDB" id="A0A5S9PKQ6"/>
<evidence type="ECO:0008006" key="3">
    <source>
        <dbReference type="Google" id="ProtNLM"/>
    </source>
</evidence>
<dbReference type="InterPro" id="IPR011991">
    <property type="entry name" value="ArsR-like_HTH"/>
</dbReference>
<evidence type="ECO:0000313" key="1">
    <source>
        <dbReference type="EMBL" id="CAA0104311.1"/>
    </source>
</evidence>
<dbReference type="Proteomes" id="UP000430146">
    <property type="component" value="Unassembled WGS sequence"/>
</dbReference>
<dbReference type="SUPFAM" id="SSF46785">
    <property type="entry name" value="Winged helix' DNA-binding domain"/>
    <property type="match status" value="1"/>
</dbReference>
<accession>A0A5S9PKQ6</accession>
<sequence>MINMLDLEVIDDPAAAVSALDPIRGRLLAELTEPTSAAALAARLGIARQKVNYHLRALEEHHLVTVAGERRWGGLTERLLVATAASYVVSPGALGPVAIDPDRAADRLSASYLIALAARAVREVGELWGAARRQQKRLATLSIDTAVTFRTAADRAAFTDELTHAVTTLVAKYHDETSARGRTHRVVLAAYPMPMTGRK</sequence>
<reference evidence="1 2" key="1">
    <citation type="submission" date="2019-11" db="EMBL/GenBank/DDBJ databases">
        <authorList>
            <person name="Holert J."/>
        </authorList>
    </citation>
    <scope>NUCLEOTIDE SEQUENCE [LARGE SCALE GENOMIC DNA]</scope>
    <source>
        <strain evidence="1">BC8_1</strain>
    </source>
</reference>
<gene>
    <name evidence="1" type="ORF">AELLOGFF_03517</name>
</gene>
<dbReference type="Gene3D" id="1.10.10.10">
    <property type="entry name" value="Winged helix-like DNA-binding domain superfamily/Winged helix DNA-binding domain"/>
    <property type="match status" value="1"/>
</dbReference>
<name>A0A5S9PKQ6_MYCVN</name>
<evidence type="ECO:0000313" key="2">
    <source>
        <dbReference type="Proteomes" id="UP000430146"/>
    </source>
</evidence>
<proteinExistence type="predicted"/>
<dbReference type="InterPro" id="IPR036388">
    <property type="entry name" value="WH-like_DNA-bd_sf"/>
</dbReference>
<dbReference type="CDD" id="cd00090">
    <property type="entry name" value="HTH_ARSR"/>
    <property type="match status" value="1"/>
</dbReference>
<keyword evidence="2" id="KW-1185">Reference proteome</keyword>
<dbReference type="InterPro" id="IPR036390">
    <property type="entry name" value="WH_DNA-bd_sf"/>
</dbReference>